<dbReference type="OMA" id="CHSEAMV"/>
<protein>
    <recommendedName>
        <fullName evidence="2">HMA domain-containing protein</fullName>
    </recommendedName>
</protein>
<evidence type="ECO:0000313" key="1">
    <source>
        <dbReference type="EMBL" id="KCW47633.1"/>
    </source>
</evidence>
<dbReference type="EMBL" id="KK198763">
    <property type="protein sequence ID" value="KCW47633.1"/>
    <property type="molecule type" value="Genomic_DNA"/>
</dbReference>
<dbReference type="Gene3D" id="3.30.70.100">
    <property type="match status" value="1"/>
</dbReference>
<dbReference type="InterPro" id="IPR044296">
    <property type="entry name" value="HIPP46"/>
</dbReference>
<name>A0A059A1E8_EUCGR</name>
<dbReference type="OrthoDB" id="692882at2759"/>
<evidence type="ECO:0008006" key="2">
    <source>
        <dbReference type="Google" id="ProtNLM"/>
    </source>
</evidence>
<dbReference type="Gramene" id="KCW47633">
    <property type="protein sequence ID" value="KCW47633"/>
    <property type="gene ID" value="EUGRSUZ_K01375"/>
</dbReference>
<dbReference type="InParanoid" id="A0A059A1E8"/>
<sequence length="121" mass="13603">MKQKVVIKVSMNGNGHASSFFCFGPQSPHSRALRLASGFRGVQSVALVGDRDQIEVTGEVDSVDLTNSLRKKFGSAEIVTVGEVKKEDKSEDKSEETEDVKPFVWPYPRYEYVYVQPGCWW</sequence>
<dbReference type="FunCoup" id="A0A059A1E8">
    <property type="interactions" value="79"/>
</dbReference>
<dbReference type="PANTHER" id="PTHR46371">
    <property type="entry name" value="OS04G0464100 PROTEIN"/>
    <property type="match status" value="1"/>
</dbReference>
<dbReference type="STRING" id="71139.A0A059A1E8"/>
<reference evidence="1" key="1">
    <citation type="submission" date="2013-07" db="EMBL/GenBank/DDBJ databases">
        <title>The genome of Eucalyptus grandis.</title>
        <authorList>
            <person name="Schmutz J."/>
            <person name="Hayes R."/>
            <person name="Myburg A."/>
            <person name="Tuskan G."/>
            <person name="Grattapaglia D."/>
            <person name="Rokhsar D.S."/>
        </authorList>
    </citation>
    <scope>NUCLEOTIDE SEQUENCE</scope>
    <source>
        <tissue evidence="1">Leaf extractions</tissue>
    </source>
</reference>
<accession>A0A059A1E8</accession>
<proteinExistence type="predicted"/>
<dbReference type="AlphaFoldDB" id="A0A059A1E8"/>
<dbReference type="KEGG" id="egr:104425194"/>
<gene>
    <name evidence="1" type="ORF">EUGRSUZ_K01375</name>
</gene>
<organism evidence="1">
    <name type="scientific">Eucalyptus grandis</name>
    <name type="common">Flooded gum</name>
    <dbReference type="NCBI Taxonomy" id="71139"/>
    <lineage>
        <taxon>Eukaryota</taxon>
        <taxon>Viridiplantae</taxon>
        <taxon>Streptophyta</taxon>
        <taxon>Embryophyta</taxon>
        <taxon>Tracheophyta</taxon>
        <taxon>Spermatophyta</taxon>
        <taxon>Magnoliopsida</taxon>
        <taxon>eudicotyledons</taxon>
        <taxon>Gunneridae</taxon>
        <taxon>Pentapetalae</taxon>
        <taxon>rosids</taxon>
        <taxon>malvids</taxon>
        <taxon>Myrtales</taxon>
        <taxon>Myrtaceae</taxon>
        <taxon>Myrtoideae</taxon>
        <taxon>Eucalypteae</taxon>
        <taxon>Eucalyptus</taxon>
    </lineage>
</organism>